<evidence type="ECO:0008006" key="3">
    <source>
        <dbReference type="Google" id="ProtNLM"/>
    </source>
</evidence>
<dbReference type="CDD" id="cd06222">
    <property type="entry name" value="RNase_H_like"/>
    <property type="match status" value="1"/>
</dbReference>
<gene>
    <name evidence="1" type="ORF">POPTR_016G127750</name>
</gene>
<protein>
    <recommendedName>
        <fullName evidence="3">RNase H type-1 domain-containing protein</fullName>
    </recommendedName>
</protein>
<sequence>MELVKLNVDGCSKGNPGFAGAGGVLRDSLGSWIKGFAINTVFAFQLKWSCGHRSQDWNLLDHCVYNFLLGKSGKKTTWGNPNGFV</sequence>
<keyword evidence="2" id="KW-1185">Reference proteome</keyword>
<dbReference type="AlphaFoldDB" id="A0A3N7G499"/>
<dbReference type="SUPFAM" id="SSF53098">
    <property type="entry name" value="Ribonuclease H-like"/>
    <property type="match status" value="1"/>
</dbReference>
<dbReference type="InterPro" id="IPR012337">
    <property type="entry name" value="RNaseH-like_sf"/>
</dbReference>
<reference evidence="1 2" key="1">
    <citation type="journal article" date="2006" name="Science">
        <title>The genome of black cottonwood, Populus trichocarpa (Torr. &amp; Gray).</title>
        <authorList>
            <person name="Tuskan G.A."/>
            <person name="Difazio S."/>
            <person name="Jansson S."/>
            <person name="Bohlmann J."/>
            <person name="Grigoriev I."/>
            <person name="Hellsten U."/>
            <person name="Putnam N."/>
            <person name="Ralph S."/>
            <person name="Rombauts S."/>
            <person name="Salamov A."/>
            <person name="Schein J."/>
            <person name="Sterck L."/>
            <person name="Aerts A."/>
            <person name="Bhalerao R.R."/>
            <person name="Bhalerao R.P."/>
            <person name="Blaudez D."/>
            <person name="Boerjan W."/>
            <person name="Brun A."/>
            <person name="Brunner A."/>
            <person name="Busov V."/>
            <person name="Campbell M."/>
            <person name="Carlson J."/>
            <person name="Chalot M."/>
            <person name="Chapman J."/>
            <person name="Chen G.L."/>
            <person name="Cooper D."/>
            <person name="Coutinho P.M."/>
            <person name="Couturier J."/>
            <person name="Covert S."/>
            <person name="Cronk Q."/>
            <person name="Cunningham R."/>
            <person name="Davis J."/>
            <person name="Degroeve S."/>
            <person name="Dejardin A."/>
            <person name="Depamphilis C."/>
            <person name="Detter J."/>
            <person name="Dirks B."/>
            <person name="Dubchak I."/>
            <person name="Duplessis S."/>
            <person name="Ehlting J."/>
            <person name="Ellis B."/>
            <person name="Gendler K."/>
            <person name="Goodstein D."/>
            <person name="Gribskov M."/>
            <person name="Grimwood J."/>
            <person name="Groover A."/>
            <person name="Gunter L."/>
            <person name="Hamberger B."/>
            <person name="Heinze B."/>
            <person name="Helariutta Y."/>
            <person name="Henrissat B."/>
            <person name="Holligan D."/>
            <person name="Holt R."/>
            <person name="Huang W."/>
            <person name="Islam-Faridi N."/>
            <person name="Jones S."/>
            <person name="Jones-Rhoades M."/>
            <person name="Jorgensen R."/>
            <person name="Joshi C."/>
            <person name="Kangasjarvi J."/>
            <person name="Karlsson J."/>
            <person name="Kelleher C."/>
            <person name="Kirkpatrick R."/>
            <person name="Kirst M."/>
            <person name="Kohler A."/>
            <person name="Kalluri U."/>
            <person name="Larimer F."/>
            <person name="Leebens-Mack J."/>
            <person name="Leple J.C."/>
            <person name="Locascio P."/>
            <person name="Lou Y."/>
            <person name="Lucas S."/>
            <person name="Martin F."/>
            <person name="Montanini B."/>
            <person name="Napoli C."/>
            <person name="Nelson D.R."/>
            <person name="Nelson C."/>
            <person name="Nieminen K."/>
            <person name="Nilsson O."/>
            <person name="Pereda V."/>
            <person name="Peter G."/>
            <person name="Philippe R."/>
            <person name="Pilate G."/>
            <person name="Poliakov A."/>
            <person name="Razumovskaya J."/>
            <person name="Richardson P."/>
            <person name="Rinaldi C."/>
            <person name="Ritland K."/>
            <person name="Rouze P."/>
            <person name="Ryaboy D."/>
            <person name="Schmutz J."/>
            <person name="Schrader J."/>
            <person name="Segerman B."/>
            <person name="Shin H."/>
            <person name="Siddiqui A."/>
            <person name="Sterky F."/>
            <person name="Terry A."/>
            <person name="Tsai C.J."/>
            <person name="Uberbacher E."/>
            <person name="Unneberg P."/>
            <person name="Vahala J."/>
            <person name="Wall K."/>
            <person name="Wessler S."/>
            <person name="Yang G."/>
            <person name="Yin T."/>
            <person name="Douglas C."/>
            <person name="Marra M."/>
            <person name="Sandberg G."/>
            <person name="Van de Peer Y."/>
            <person name="Rokhsar D."/>
        </authorList>
    </citation>
    <scope>NUCLEOTIDE SEQUENCE [LARGE SCALE GENOMIC DNA]</scope>
    <source>
        <strain evidence="2">cv. Nisqually</strain>
    </source>
</reference>
<dbReference type="Proteomes" id="UP000006729">
    <property type="component" value="Chromosome 16"/>
</dbReference>
<dbReference type="InParanoid" id="A0A3N7G499"/>
<proteinExistence type="predicted"/>
<accession>A0A3N7G499</accession>
<evidence type="ECO:0000313" key="2">
    <source>
        <dbReference type="Proteomes" id="UP000006729"/>
    </source>
</evidence>
<evidence type="ECO:0000313" key="1">
    <source>
        <dbReference type="EMBL" id="RQP01653.1"/>
    </source>
</evidence>
<organism evidence="1 2">
    <name type="scientific">Populus trichocarpa</name>
    <name type="common">Western balsam poplar</name>
    <name type="synonym">Populus balsamifera subsp. trichocarpa</name>
    <dbReference type="NCBI Taxonomy" id="3694"/>
    <lineage>
        <taxon>Eukaryota</taxon>
        <taxon>Viridiplantae</taxon>
        <taxon>Streptophyta</taxon>
        <taxon>Embryophyta</taxon>
        <taxon>Tracheophyta</taxon>
        <taxon>Spermatophyta</taxon>
        <taxon>Magnoliopsida</taxon>
        <taxon>eudicotyledons</taxon>
        <taxon>Gunneridae</taxon>
        <taxon>Pentapetalae</taxon>
        <taxon>rosids</taxon>
        <taxon>fabids</taxon>
        <taxon>Malpighiales</taxon>
        <taxon>Salicaceae</taxon>
        <taxon>Saliceae</taxon>
        <taxon>Populus</taxon>
    </lineage>
</organism>
<dbReference type="InterPro" id="IPR044730">
    <property type="entry name" value="RNase_H-like_dom_plant"/>
</dbReference>
<dbReference type="EMBL" id="CM009305">
    <property type="protein sequence ID" value="RQP01653.1"/>
    <property type="molecule type" value="Genomic_DNA"/>
</dbReference>
<name>A0A3N7G499_POPTR</name>